<dbReference type="STRING" id="28445.BHQ20_15320"/>
<accession>A0A1E3SCY3</accession>
<dbReference type="GO" id="GO:0016787">
    <property type="term" value="F:hydrolase activity"/>
    <property type="evidence" value="ECO:0007669"/>
    <property type="project" value="UniProtKB-KW"/>
</dbReference>
<keyword evidence="3" id="KW-1185">Reference proteome</keyword>
<name>A0A1E3SCY3_MYCIE</name>
<dbReference type="Pfam" id="PF12697">
    <property type="entry name" value="Abhydrolase_6"/>
    <property type="match status" value="1"/>
</dbReference>
<proteinExistence type="predicted"/>
<keyword evidence="2" id="KW-0378">Hydrolase</keyword>
<gene>
    <name evidence="2" type="ORF">BST27_07465</name>
</gene>
<dbReference type="Gene3D" id="3.40.50.1820">
    <property type="entry name" value="alpha/beta hydrolase"/>
    <property type="match status" value="1"/>
</dbReference>
<dbReference type="Proteomes" id="UP000192739">
    <property type="component" value="Unassembled WGS sequence"/>
</dbReference>
<comment type="caution">
    <text evidence="2">The sequence shown here is derived from an EMBL/GenBank/DDBJ whole genome shotgun (WGS) entry which is preliminary data.</text>
</comment>
<dbReference type="AlphaFoldDB" id="A0A1E3SCY3"/>
<dbReference type="InterPro" id="IPR000073">
    <property type="entry name" value="AB_hydrolase_1"/>
</dbReference>
<evidence type="ECO:0000313" key="3">
    <source>
        <dbReference type="Proteomes" id="UP000192739"/>
    </source>
</evidence>
<evidence type="ECO:0000313" key="2">
    <source>
        <dbReference type="EMBL" id="ORB08233.1"/>
    </source>
</evidence>
<dbReference type="PANTHER" id="PTHR42886">
    <property type="entry name" value="RE40534P-RELATED"/>
    <property type="match status" value="1"/>
</dbReference>
<protein>
    <submittedName>
        <fullName evidence="2">Alpha/beta hydrolase</fullName>
    </submittedName>
</protein>
<sequence length="264" mass="28930">MAPQDVLLIHGTWGHCKQWDAFGAELAQRGFRVHGPSYPEHGHPKEIDIWAAADRVGKLGLLDYVDALCDVVKSMETPPVIIGHSLGGLLAQLVAARVPHRGVVLLGPAPAAGIFAFYPSQTMLWTRFLPQWIMGRPMYPVAKKGWDKYICNAVGQPLSDEFYASLCAESGRAYREMVLWPFDRKRAARVDFDKISGHVLVIAGAEDKCCVPAMCKATARRYNGRADYVELPGSDHMLIDGPAMPATLAAFDKWAADKGITAEA</sequence>
<reference evidence="2 3" key="1">
    <citation type="submission" date="2017-02" db="EMBL/GenBank/DDBJ databases">
        <title>The new phylogeny of genus Mycobacterium.</title>
        <authorList>
            <person name="Tortoli E."/>
            <person name="Trovato A."/>
            <person name="Cirillo D.M."/>
        </authorList>
    </citation>
    <scope>NUCLEOTIDE SEQUENCE [LARGE SCALE GENOMIC DNA]</scope>
    <source>
        <strain evidence="2 3">DSM 44049</strain>
    </source>
</reference>
<organism evidence="2 3">
    <name type="scientific">Mycobacterium intermedium</name>
    <dbReference type="NCBI Taxonomy" id="28445"/>
    <lineage>
        <taxon>Bacteria</taxon>
        <taxon>Bacillati</taxon>
        <taxon>Actinomycetota</taxon>
        <taxon>Actinomycetes</taxon>
        <taxon>Mycobacteriales</taxon>
        <taxon>Mycobacteriaceae</taxon>
        <taxon>Mycobacterium</taxon>
        <taxon>Mycobacterium simiae complex</taxon>
    </lineage>
</organism>
<dbReference type="EMBL" id="MVHT01000014">
    <property type="protein sequence ID" value="ORB08233.1"/>
    <property type="molecule type" value="Genomic_DNA"/>
</dbReference>
<dbReference type="InterPro" id="IPR029058">
    <property type="entry name" value="AB_hydrolase_fold"/>
</dbReference>
<dbReference type="RefSeq" id="WP_069420008.1">
    <property type="nucleotide sequence ID" value="NZ_CBCRZH010000082.1"/>
</dbReference>
<dbReference type="SUPFAM" id="SSF53474">
    <property type="entry name" value="alpha/beta-Hydrolases"/>
    <property type="match status" value="1"/>
</dbReference>
<evidence type="ECO:0000259" key="1">
    <source>
        <dbReference type="Pfam" id="PF12697"/>
    </source>
</evidence>
<feature type="domain" description="AB hydrolase-1" evidence="1">
    <location>
        <begin position="6"/>
        <end position="243"/>
    </location>
</feature>
<dbReference type="PANTHER" id="PTHR42886:SF29">
    <property type="entry name" value="PUMMELIG, ISOFORM A"/>
    <property type="match status" value="1"/>
</dbReference>